<dbReference type="STRING" id="121845.A0A3Q0JC06"/>
<dbReference type="Proteomes" id="UP000079169">
    <property type="component" value="Unplaced"/>
</dbReference>
<feature type="domain" description="HAT C-terminal dimerisation" evidence="1">
    <location>
        <begin position="34"/>
        <end position="91"/>
    </location>
</feature>
<evidence type="ECO:0000259" key="1">
    <source>
        <dbReference type="Pfam" id="PF05699"/>
    </source>
</evidence>
<evidence type="ECO:0000313" key="2">
    <source>
        <dbReference type="Proteomes" id="UP000079169"/>
    </source>
</evidence>
<accession>A0A3Q0JC06</accession>
<dbReference type="AlphaFoldDB" id="A0A3Q0JC06"/>
<name>A0A3Q0JC06_DIACI</name>
<dbReference type="PANTHER" id="PTHR45913:SF20">
    <property type="entry name" value="GENERAL TRANSCRIPTION FACTOR II-I REPEAT DOMAIN-CONTAINING PROTEIN 2"/>
    <property type="match status" value="1"/>
</dbReference>
<proteinExistence type="predicted"/>
<protein>
    <submittedName>
        <fullName evidence="3">Uncharacterized protein LOC113471247</fullName>
    </submittedName>
</protein>
<dbReference type="KEGG" id="dci:113471247"/>
<reference evidence="3" key="1">
    <citation type="submission" date="2025-08" db="UniProtKB">
        <authorList>
            <consortium name="RefSeq"/>
        </authorList>
    </citation>
    <scope>IDENTIFICATION</scope>
</reference>
<organism evidence="2 3">
    <name type="scientific">Diaphorina citri</name>
    <name type="common">Asian citrus psyllid</name>
    <dbReference type="NCBI Taxonomy" id="121845"/>
    <lineage>
        <taxon>Eukaryota</taxon>
        <taxon>Metazoa</taxon>
        <taxon>Ecdysozoa</taxon>
        <taxon>Arthropoda</taxon>
        <taxon>Hexapoda</taxon>
        <taxon>Insecta</taxon>
        <taxon>Pterygota</taxon>
        <taxon>Neoptera</taxon>
        <taxon>Paraneoptera</taxon>
        <taxon>Hemiptera</taxon>
        <taxon>Sternorrhyncha</taxon>
        <taxon>Psylloidea</taxon>
        <taxon>Psyllidae</taxon>
        <taxon>Diaphorininae</taxon>
        <taxon>Diaphorina</taxon>
    </lineage>
</organism>
<gene>
    <name evidence="3" type="primary">LOC113471247</name>
</gene>
<sequence length="112" mass="12856">MNAPIEQQDPKYQIELCELQADPVFQSRNEVGPEFFKLLDRDRFPNLRSLGLKITSMFGSSYMGESAFSTMKFVKNKQRAKLTDESLSHLLRLCTEDVNVDIHALVSVFIIK</sequence>
<dbReference type="InterPro" id="IPR008906">
    <property type="entry name" value="HATC_C_dom"/>
</dbReference>
<dbReference type="PANTHER" id="PTHR45913">
    <property type="entry name" value="EPM2A-INTERACTING PROTEIN 1"/>
    <property type="match status" value="1"/>
</dbReference>
<evidence type="ECO:0000313" key="3">
    <source>
        <dbReference type="RefSeq" id="XP_026686047.1"/>
    </source>
</evidence>
<dbReference type="PaxDb" id="121845-A0A3Q0JC06"/>
<keyword evidence="2" id="KW-1185">Reference proteome</keyword>
<dbReference type="GO" id="GO:0046983">
    <property type="term" value="F:protein dimerization activity"/>
    <property type="evidence" value="ECO:0007669"/>
    <property type="project" value="InterPro"/>
</dbReference>
<dbReference type="Pfam" id="PF05699">
    <property type="entry name" value="Dimer_Tnp_hAT"/>
    <property type="match status" value="1"/>
</dbReference>
<dbReference type="GeneID" id="113471247"/>
<dbReference type="RefSeq" id="XP_026686047.1">
    <property type="nucleotide sequence ID" value="XM_026830246.1"/>
</dbReference>